<comment type="subcellular location">
    <subcellularLocation>
        <location evidence="1">Membrane</location>
        <topology evidence="1">Multi-pass membrane protein</topology>
    </subcellularLocation>
</comment>
<dbReference type="Proteomes" id="UP001164727">
    <property type="component" value="Chromosome"/>
</dbReference>
<feature type="transmembrane region" description="Helical" evidence="9">
    <location>
        <begin position="21"/>
        <end position="40"/>
    </location>
</feature>
<sequence>MNLENIKKFKTGFKEFIIRGDIIKLIVAFIMGQLFTKVISSLSTDIIMPPINLLLNRHSIRDWKINLNNNISINYGNFIQNLFEFFLVSLVIYTILIYIYQKIIKKNDSITQSNLQKTEIYATKELLELEKEKIQILKEIQKKLSEKK</sequence>
<keyword evidence="5 9" id="KW-1133">Transmembrane helix</keyword>
<keyword evidence="11" id="KW-1185">Reference proteome</keyword>
<evidence type="ECO:0000256" key="4">
    <source>
        <dbReference type="ARBA" id="ARBA00022692"/>
    </source>
</evidence>
<gene>
    <name evidence="10" type="primary">mscL</name>
    <name evidence="10" type="ORF">RS022_06350</name>
</gene>
<evidence type="ECO:0000313" key="10">
    <source>
        <dbReference type="EMBL" id="WAN63476.1"/>
    </source>
</evidence>
<dbReference type="InterPro" id="IPR001185">
    <property type="entry name" value="MS_channel"/>
</dbReference>
<organism evidence="10 11">
    <name type="scientific">Candidatus Phytoplasma rubi</name>
    <dbReference type="NCBI Taxonomy" id="399025"/>
    <lineage>
        <taxon>Bacteria</taxon>
        <taxon>Bacillati</taxon>
        <taxon>Mycoplasmatota</taxon>
        <taxon>Mollicutes</taxon>
        <taxon>Acholeplasmatales</taxon>
        <taxon>Acholeplasmataceae</taxon>
        <taxon>Candidatus Phytoplasma</taxon>
        <taxon>16SrV (Elm yellows group)</taxon>
    </lineage>
</organism>
<feature type="transmembrane region" description="Helical" evidence="9">
    <location>
        <begin position="78"/>
        <end position="100"/>
    </location>
</feature>
<reference evidence="10 11" key="1">
    <citation type="journal article" date="2023" name="Microbiol. Resour. Announc.">
        <title>Complete Genome of 'Candidatus Phytoplasma rubi' RS, a Phytopathogenic Bacterium Associated with Rubus Stunt Disease.</title>
        <authorList>
            <person name="Duckeck D."/>
            <person name="Zubert C."/>
            <person name="Bohm J.W."/>
            <person name="Carminati G."/>
            <person name="Schneider B."/>
            <person name="Kube M."/>
        </authorList>
    </citation>
    <scope>NUCLEOTIDE SEQUENCE [LARGE SCALE GENOMIC DNA]</scope>
    <source>
        <strain evidence="10 11">RS</strain>
    </source>
</reference>
<keyword evidence="7 9" id="KW-0472">Membrane</keyword>
<evidence type="ECO:0000313" key="11">
    <source>
        <dbReference type="Proteomes" id="UP001164727"/>
    </source>
</evidence>
<evidence type="ECO:0000256" key="5">
    <source>
        <dbReference type="ARBA" id="ARBA00022989"/>
    </source>
</evidence>
<dbReference type="InterPro" id="IPR037673">
    <property type="entry name" value="MSC/AndL"/>
</dbReference>
<evidence type="ECO:0000256" key="9">
    <source>
        <dbReference type="SAM" id="Phobius"/>
    </source>
</evidence>
<dbReference type="SUPFAM" id="SSF81330">
    <property type="entry name" value="Gated mechanosensitive channel"/>
    <property type="match status" value="1"/>
</dbReference>
<evidence type="ECO:0000256" key="7">
    <source>
        <dbReference type="ARBA" id="ARBA00023136"/>
    </source>
</evidence>
<dbReference type="Gene3D" id="1.10.1200.120">
    <property type="entry name" value="Large-conductance mechanosensitive channel, MscL, domain 1"/>
    <property type="match status" value="1"/>
</dbReference>
<protein>
    <submittedName>
        <fullName evidence="10">Large-conductance mechanosensitive channel</fullName>
    </submittedName>
</protein>
<keyword evidence="6" id="KW-0406">Ion transport</keyword>
<dbReference type="PANTHER" id="PTHR30266">
    <property type="entry name" value="MECHANOSENSITIVE CHANNEL MSCL"/>
    <property type="match status" value="1"/>
</dbReference>
<evidence type="ECO:0000256" key="1">
    <source>
        <dbReference type="ARBA" id="ARBA00004141"/>
    </source>
</evidence>
<evidence type="ECO:0000256" key="2">
    <source>
        <dbReference type="ARBA" id="ARBA00022448"/>
    </source>
</evidence>
<evidence type="ECO:0000256" key="6">
    <source>
        <dbReference type="ARBA" id="ARBA00023065"/>
    </source>
</evidence>
<dbReference type="NCBIfam" id="TIGR00220">
    <property type="entry name" value="mscL"/>
    <property type="match status" value="1"/>
</dbReference>
<dbReference type="EMBL" id="CP114006">
    <property type="protein sequence ID" value="WAN63476.1"/>
    <property type="molecule type" value="Genomic_DNA"/>
</dbReference>
<evidence type="ECO:0000256" key="3">
    <source>
        <dbReference type="ARBA" id="ARBA00022475"/>
    </source>
</evidence>
<keyword evidence="4 9" id="KW-0812">Transmembrane</keyword>
<dbReference type="PANTHER" id="PTHR30266:SF2">
    <property type="entry name" value="LARGE-CONDUCTANCE MECHANOSENSITIVE CHANNEL"/>
    <property type="match status" value="1"/>
</dbReference>
<keyword evidence="3" id="KW-1003">Cell membrane</keyword>
<dbReference type="Pfam" id="PF01741">
    <property type="entry name" value="MscL"/>
    <property type="match status" value="1"/>
</dbReference>
<accession>A0ABY7BUM3</accession>
<dbReference type="InterPro" id="IPR036019">
    <property type="entry name" value="MscL_channel"/>
</dbReference>
<keyword evidence="2" id="KW-0813">Transport</keyword>
<evidence type="ECO:0000256" key="8">
    <source>
        <dbReference type="ARBA" id="ARBA00023303"/>
    </source>
</evidence>
<proteinExistence type="predicted"/>
<dbReference type="RefSeq" id="WP_268849678.1">
    <property type="nucleotide sequence ID" value="NZ_CP114006.1"/>
</dbReference>
<name>A0ABY7BUM3_9MOLU</name>
<keyword evidence="8" id="KW-0407">Ion channel</keyword>